<dbReference type="Proteomes" id="UP000527355">
    <property type="component" value="Unassembled WGS sequence"/>
</dbReference>
<evidence type="ECO:0000256" key="1">
    <source>
        <dbReference type="ARBA" id="ARBA00004906"/>
    </source>
</evidence>
<evidence type="ECO:0000313" key="4">
    <source>
        <dbReference type="Proteomes" id="UP000527355"/>
    </source>
</evidence>
<organism evidence="3 4">
    <name type="scientific">Myotis myotis</name>
    <name type="common">Greater mouse-eared bat</name>
    <name type="synonym">Vespertilio myotis</name>
    <dbReference type="NCBI Taxonomy" id="51298"/>
    <lineage>
        <taxon>Eukaryota</taxon>
        <taxon>Metazoa</taxon>
        <taxon>Chordata</taxon>
        <taxon>Craniata</taxon>
        <taxon>Vertebrata</taxon>
        <taxon>Euteleostomi</taxon>
        <taxon>Mammalia</taxon>
        <taxon>Eutheria</taxon>
        <taxon>Laurasiatheria</taxon>
        <taxon>Chiroptera</taxon>
        <taxon>Yangochiroptera</taxon>
        <taxon>Vespertilionidae</taxon>
        <taxon>Myotis</taxon>
    </lineage>
</organism>
<evidence type="ECO:0000313" key="3">
    <source>
        <dbReference type="EMBL" id="KAF6369082.1"/>
    </source>
</evidence>
<comment type="caution">
    <text evidence="3">The sequence shown here is derived from an EMBL/GenBank/DDBJ whole genome shotgun (WGS) entry which is preliminary data.</text>
</comment>
<reference evidence="3 4" key="1">
    <citation type="journal article" date="2020" name="Nature">
        <title>Six reference-quality genomes reveal evolution of bat adaptations.</title>
        <authorList>
            <person name="Jebb D."/>
            <person name="Huang Z."/>
            <person name="Pippel M."/>
            <person name="Hughes G.M."/>
            <person name="Lavrichenko K."/>
            <person name="Devanna P."/>
            <person name="Winkler S."/>
            <person name="Jermiin L.S."/>
            <person name="Skirmuntt E.C."/>
            <person name="Katzourakis A."/>
            <person name="Burkitt-Gray L."/>
            <person name="Ray D.A."/>
            <person name="Sullivan K.A.M."/>
            <person name="Roscito J.G."/>
            <person name="Kirilenko B.M."/>
            <person name="Davalos L.M."/>
            <person name="Corthals A.P."/>
            <person name="Power M.L."/>
            <person name="Jones G."/>
            <person name="Ransome R.D."/>
            <person name="Dechmann D.K.N."/>
            <person name="Locatelli A.G."/>
            <person name="Puechmaille S.J."/>
            <person name="Fedrigo O."/>
            <person name="Jarvis E.D."/>
            <person name="Hiller M."/>
            <person name="Vernes S.C."/>
            <person name="Myers E.W."/>
            <person name="Teeling E.C."/>
        </authorList>
    </citation>
    <scope>NUCLEOTIDE SEQUENCE [LARGE SCALE GENOMIC DNA]</scope>
    <source>
        <strain evidence="3">MMyoMyo1</strain>
        <tissue evidence="3">Flight muscle</tissue>
    </source>
</reference>
<comment type="pathway">
    <text evidence="1">Protein modification; protein ubiquitination.</text>
</comment>
<dbReference type="AlphaFoldDB" id="A0A7J7Z4E7"/>
<gene>
    <name evidence="3" type="ORF">mMyoMyo1_010487</name>
</gene>
<dbReference type="UniPathway" id="UPA00143"/>
<dbReference type="GO" id="GO:0031146">
    <property type="term" value="P:SCF-dependent proteasomal ubiquitin-dependent protein catabolic process"/>
    <property type="evidence" value="ECO:0007669"/>
    <property type="project" value="TreeGrafter"/>
</dbReference>
<evidence type="ECO:0000256" key="2">
    <source>
        <dbReference type="ARBA" id="ARBA00022786"/>
    </source>
</evidence>
<dbReference type="PANTHER" id="PTHR10706:SF130">
    <property type="entry name" value="F-BOX ONLY PROTEIN 31"/>
    <property type="match status" value="1"/>
</dbReference>
<accession>A0A7J7Z4E7</accession>
<dbReference type="InterPro" id="IPR045048">
    <property type="entry name" value="FBXO31/39"/>
</dbReference>
<dbReference type="Pfam" id="PF12014">
    <property type="entry name" value="Cyclin_D1_bind"/>
    <property type="match status" value="1"/>
</dbReference>
<dbReference type="PANTHER" id="PTHR10706">
    <property type="entry name" value="F-BOX FAMILY PROTEIN"/>
    <property type="match status" value="1"/>
</dbReference>
<proteinExistence type="predicted"/>
<name>A0A7J7Z4E7_MYOMY</name>
<sequence length="169" mass="19551">MLSFRGKYARVTSVTADFIWTLEIHLMRRIQPDGEIFCNFHELSRVVQEIEEQPSGGESGAAASEEQPVPFVLPVVVRSRDENFPRTCRMCFYGVNIVTSDGLAYPSRCPGVFILFDEIHFWFIWLELKYLFLFCRVQNTFQNVEAPSPQAFLEMLSNIQSRPPERSSF</sequence>
<dbReference type="VEuPathDB" id="HostDB:LOC118649787"/>
<keyword evidence="2" id="KW-0833">Ubl conjugation pathway</keyword>
<dbReference type="EMBL" id="JABWUV010000003">
    <property type="protein sequence ID" value="KAF6369082.1"/>
    <property type="molecule type" value="Genomic_DNA"/>
</dbReference>
<keyword evidence="4" id="KW-1185">Reference proteome</keyword>
<dbReference type="GO" id="GO:0019005">
    <property type="term" value="C:SCF ubiquitin ligase complex"/>
    <property type="evidence" value="ECO:0007669"/>
    <property type="project" value="TreeGrafter"/>
</dbReference>
<protein>
    <submittedName>
        <fullName evidence="3">Uncharacterized protein</fullName>
    </submittedName>
</protein>
<dbReference type="GO" id="GO:0016567">
    <property type="term" value="P:protein ubiquitination"/>
    <property type="evidence" value="ECO:0007669"/>
    <property type="project" value="UniProtKB-UniPathway"/>
</dbReference>